<organism evidence="1 2">
    <name type="scientific">Deinococcus yavapaiensis KR-236</name>
    <dbReference type="NCBI Taxonomy" id="694435"/>
    <lineage>
        <taxon>Bacteria</taxon>
        <taxon>Thermotogati</taxon>
        <taxon>Deinococcota</taxon>
        <taxon>Deinococci</taxon>
        <taxon>Deinococcales</taxon>
        <taxon>Deinococcaceae</taxon>
        <taxon>Deinococcus</taxon>
    </lineage>
</organism>
<dbReference type="OrthoDB" id="62925at2"/>
<gene>
    <name evidence="1" type="ORF">DES52_1251</name>
</gene>
<dbReference type="Proteomes" id="UP000248326">
    <property type="component" value="Unassembled WGS sequence"/>
</dbReference>
<dbReference type="Gene3D" id="1.10.10.10">
    <property type="entry name" value="Winged helix-like DNA-binding domain superfamily/Winged helix DNA-binding domain"/>
    <property type="match status" value="1"/>
</dbReference>
<dbReference type="RefSeq" id="WP_110888748.1">
    <property type="nucleotide sequence ID" value="NZ_QJSX01000025.1"/>
</dbReference>
<dbReference type="InterPro" id="IPR036390">
    <property type="entry name" value="WH_DNA-bd_sf"/>
</dbReference>
<comment type="caution">
    <text evidence="1">The sequence shown here is derived from an EMBL/GenBank/DDBJ whole genome shotgun (WGS) entry which is preliminary data.</text>
</comment>
<keyword evidence="2" id="KW-1185">Reference proteome</keyword>
<evidence type="ECO:0000313" key="2">
    <source>
        <dbReference type="Proteomes" id="UP000248326"/>
    </source>
</evidence>
<dbReference type="CDD" id="cd00090">
    <property type="entry name" value="HTH_ARSR"/>
    <property type="match status" value="1"/>
</dbReference>
<evidence type="ECO:0000313" key="1">
    <source>
        <dbReference type="EMBL" id="PYE48984.1"/>
    </source>
</evidence>
<dbReference type="EMBL" id="QJSX01000025">
    <property type="protein sequence ID" value="PYE48984.1"/>
    <property type="molecule type" value="Genomic_DNA"/>
</dbReference>
<protein>
    <submittedName>
        <fullName evidence="1">Helix-turn-helix protein</fullName>
    </submittedName>
</protein>
<sequence length="223" mass="24963">MEGRSSSSGWHVVYDRKAAQALERPELRDVMHFLLGREGTASSVAQALDLTLNAAYLKLRALERVGLIHVVRQERRAGRAVKYYASVAPRLFVPFEAMSASDVEELYLRDHAEQARLFVGALLGAYRRAWGEPVSLGRSHYRNERGDTLSTFGPRPGETWSSVDDLSPATLFNSGEVWLTVEEAKVLQRELYALHARFADERGGRRAYKLTLGLAPVSCEETL</sequence>
<dbReference type="AlphaFoldDB" id="A0A318RZF7"/>
<reference evidence="1 2" key="1">
    <citation type="submission" date="2018-06" db="EMBL/GenBank/DDBJ databases">
        <title>Genomic Encyclopedia of Type Strains, Phase IV (KMG-IV): sequencing the most valuable type-strain genomes for metagenomic binning, comparative biology and taxonomic classification.</title>
        <authorList>
            <person name="Goeker M."/>
        </authorList>
    </citation>
    <scope>NUCLEOTIDE SEQUENCE [LARGE SCALE GENOMIC DNA]</scope>
    <source>
        <strain evidence="1 2">DSM 18048</strain>
    </source>
</reference>
<dbReference type="InterPro" id="IPR036388">
    <property type="entry name" value="WH-like_DNA-bd_sf"/>
</dbReference>
<accession>A0A318RZF7</accession>
<name>A0A318RZF7_9DEIO</name>
<dbReference type="InterPro" id="IPR011991">
    <property type="entry name" value="ArsR-like_HTH"/>
</dbReference>
<proteinExistence type="predicted"/>
<dbReference type="SUPFAM" id="SSF46785">
    <property type="entry name" value="Winged helix' DNA-binding domain"/>
    <property type="match status" value="1"/>
</dbReference>